<accession>A0A1M6BSW1</accession>
<protein>
    <submittedName>
        <fullName evidence="5">Transcriptional regulator, GntR family</fullName>
    </submittedName>
</protein>
<keyword evidence="2" id="KW-0238">DNA-binding</keyword>
<dbReference type="InterPro" id="IPR036388">
    <property type="entry name" value="WH-like_DNA-bd_sf"/>
</dbReference>
<reference evidence="5 6" key="1">
    <citation type="submission" date="2016-11" db="EMBL/GenBank/DDBJ databases">
        <authorList>
            <person name="Jaros S."/>
            <person name="Januszkiewicz K."/>
            <person name="Wedrychowicz H."/>
        </authorList>
    </citation>
    <scope>NUCLEOTIDE SEQUENCE [LARGE SCALE GENOMIC DNA]</scope>
    <source>
        <strain evidence="5 6">DSM 17477</strain>
    </source>
</reference>
<dbReference type="EMBL" id="FQZL01000005">
    <property type="protein sequence ID" value="SHI51663.1"/>
    <property type="molecule type" value="Genomic_DNA"/>
</dbReference>
<dbReference type="SMART" id="SM00895">
    <property type="entry name" value="FCD"/>
    <property type="match status" value="1"/>
</dbReference>
<dbReference type="InterPro" id="IPR008920">
    <property type="entry name" value="TF_FadR/GntR_C"/>
</dbReference>
<dbReference type="CDD" id="cd07377">
    <property type="entry name" value="WHTH_GntR"/>
    <property type="match status" value="1"/>
</dbReference>
<dbReference type="GO" id="GO:0003700">
    <property type="term" value="F:DNA-binding transcription factor activity"/>
    <property type="evidence" value="ECO:0007669"/>
    <property type="project" value="InterPro"/>
</dbReference>
<evidence type="ECO:0000259" key="4">
    <source>
        <dbReference type="PROSITE" id="PS50949"/>
    </source>
</evidence>
<dbReference type="RefSeq" id="WP_073046500.1">
    <property type="nucleotide sequence ID" value="NZ_FQZL01000005.1"/>
</dbReference>
<evidence type="ECO:0000256" key="1">
    <source>
        <dbReference type="ARBA" id="ARBA00023015"/>
    </source>
</evidence>
<dbReference type="Gene3D" id="1.10.10.10">
    <property type="entry name" value="Winged helix-like DNA-binding domain superfamily/Winged helix DNA-binding domain"/>
    <property type="match status" value="1"/>
</dbReference>
<dbReference type="STRING" id="1121476.SAMN02745751_00455"/>
<dbReference type="Pfam" id="PF00392">
    <property type="entry name" value="GntR"/>
    <property type="match status" value="1"/>
</dbReference>
<dbReference type="GO" id="GO:0003677">
    <property type="term" value="F:DNA binding"/>
    <property type="evidence" value="ECO:0007669"/>
    <property type="project" value="UniProtKB-KW"/>
</dbReference>
<dbReference type="AlphaFoldDB" id="A0A1M6BSW1"/>
<dbReference type="SUPFAM" id="SSF46785">
    <property type="entry name" value="Winged helix' DNA-binding domain"/>
    <property type="match status" value="1"/>
</dbReference>
<dbReference type="InterPro" id="IPR036390">
    <property type="entry name" value="WH_DNA-bd_sf"/>
</dbReference>
<dbReference type="SUPFAM" id="SSF48008">
    <property type="entry name" value="GntR ligand-binding domain-like"/>
    <property type="match status" value="1"/>
</dbReference>
<gene>
    <name evidence="5" type="ORF">SAMN02745751_00455</name>
</gene>
<sequence length="227" mass="26478">MIRADSNKTYYKVMEYLVEEIRLNRIKRGDKLPTERELAEALEVSRAAIRESYKILSIVGLIENRPGSGTYIKDEFDEWPEGPMAIVIKLTDATTDDVLEFRKMIEVEISTLAAERITEAEIEKLKECYGEMLNAEGEVEKSKLDKRFHYLIAKASKNSIILNAYNAMAPMIQLFTYNIRHTVLENESKDILETLHRDIYEAIISRDREKARNSMKIHMDMINKYYQ</sequence>
<feature type="domain" description="HTH gntR-type" evidence="4">
    <location>
        <begin position="7"/>
        <end position="75"/>
    </location>
</feature>
<organism evidence="5 6">
    <name type="scientific">Dethiosulfatibacter aminovorans DSM 17477</name>
    <dbReference type="NCBI Taxonomy" id="1121476"/>
    <lineage>
        <taxon>Bacteria</taxon>
        <taxon>Bacillati</taxon>
        <taxon>Bacillota</taxon>
        <taxon>Tissierellia</taxon>
        <taxon>Dethiosulfatibacter</taxon>
    </lineage>
</organism>
<proteinExistence type="predicted"/>
<evidence type="ECO:0000313" key="5">
    <source>
        <dbReference type="EMBL" id="SHI51663.1"/>
    </source>
</evidence>
<dbReference type="InterPro" id="IPR000524">
    <property type="entry name" value="Tscrpt_reg_HTH_GntR"/>
</dbReference>
<evidence type="ECO:0000256" key="2">
    <source>
        <dbReference type="ARBA" id="ARBA00023125"/>
    </source>
</evidence>
<dbReference type="OrthoDB" id="9799482at2"/>
<dbReference type="PRINTS" id="PR00035">
    <property type="entry name" value="HTHGNTR"/>
</dbReference>
<dbReference type="PANTHER" id="PTHR43537:SF43">
    <property type="entry name" value="GNTR-FAMILY TRANSCRIPTIONAL REGULATOR"/>
    <property type="match status" value="1"/>
</dbReference>
<keyword evidence="3" id="KW-0804">Transcription</keyword>
<dbReference type="Proteomes" id="UP000184052">
    <property type="component" value="Unassembled WGS sequence"/>
</dbReference>
<evidence type="ECO:0000256" key="3">
    <source>
        <dbReference type="ARBA" id="ARBA00023163"/>
    </source>
</evidence>
<name>A0A1M6BSW1_9FIRM</name>
<keyword evidence="1" id="KW-0805">Transcription regulation</keyword>
<evidence type="ECO:0000313" key="6">
    <source>
        <dbReference type="Proteomes" id="UP000184052"/>
    </source>
</evidence>
<dbReference type="SMART" id="SM00345">
    <property type="entry name" value="HTH_GNTR"/>
    <property type="match status" value="1"/>
</dbReference>
<dbReference type="PROSITE" id="PS50949">
    <property type="entry name" value="HTH_GNTR"/>
    <property type="match status" value="1"/>
</dbReference>
<dbReference type="InterPro" id="IPR011711">
    <property type="entry name" value="GntR_C"/>
</dbReference>
<dbReference type="Gene3D" id="1.20.120.530">
    <property type="entry name" value="GntR ligand-binding domain-like"/>
    <property type="match status" value="1"/>
</dbReference>
<keyword evidence="6" id="KW-1185">Reference proteome</keyword>
<dbReference type="PANTHER" id="PTHR43537">
    <property type="entry name" value="TRANSCRIPTIONAL REGULATOR, GNTR FAMILY"/>
    <property type="match status" value="1"/>
</dbReference>
<dbReference type="Pfam" id="PF07729">
    <property type="entry name" value="FCD"/>
    <property type="match status" value="1"/>
</dbReference>